<evidence type="ECO:0000256" key="3">
    <source>
        <dbReference type="ARBA" id="ARBA00022448"/>
    </source>
</evidence>
<accession>A0A915HWQ3</accession>
<keyword evidence="9" id="KW-0408">Iron</keyword>
<dbReference type="WBParaSite" id="nRc.2.0.1.t05756-RA">
    <property type="protein sequence ID" value="nRc.2.0.1.t05756-RA"/>
    <property type="gene ID" value="nRc.2.0.1.g05756"/>
</dbReference>
<keyword evidence="3" id="KW-0813">Transport</keyword>
<feature type="domain" description="Cytochrome b561" evidence="13">
    <location>
        <begin position="11"/>
        <end position="217"/>
    </location>
</feature>
<dbReference type="GO" id="GO:0020037">
    <property type="term" value="F:heme binding"/>
    <property type="evidence" value="ECO:0007669"/>
    <property type="project" value="TreeGrafter"/>
</dbReference>
<dbReference type="AlphaFoldDB" id="A0A915HWQ3"/>
<evidence type="ECO:0000256" key="10">
    <source>
        <dbReference type="ARBA" id="ARBA00023136"/>
    </source>
</evidence>
<organism evidence="14 15">
    <name type="scientific">Romanomermis culicivorax</name>
    <name type="common">Nematode worm</name>
    <dbReference type="NCBI Taxonomy" id="13658"/>
    <lineage>
        <taxon>Eukaryota</taxon>
        <taxon>Metazoa</taxon>
        <taxon>Ecdysozoa</taxon>
        <taxon>Nematoda</taxon>
        <taxon>Enoplea</taxon>
        <taxon>Dorylaimia</taxon>
        <taxon>Mermithida</taxon>
        <taxon>Mermithoidea</taxon>
        <taxon>Mermithidae</taxon>
        <taxon>Romanomermis</taxon>
    </lineage>
</organism>
<dbReference type="InterPro" id="IPR045150">
    <property type="entry name" value="CYB561D1/2"/>
</dbReference>
<sequence length="282" mass="31768">MEDGELYPWATNEPLNLADSLIVQSMKQTDVARSLQYNLVKVHGIFMLFAWWVFGSAAILTARFMKNFFTGRRLAGSPIWFQIHRTFMILALILQCLAFAAIFVQAGDFKMCTLACETDYYLLKLHTILGVSCTSGALFQPLLAFFRFSNEDPRRPIFNWLHWFVGVGSWTMASVCIFLAPFLPKNGLRYHFGYKADYIMAGYICSFILTSISMEILSSLCSNSKITPIVISNRPKKSSNVDDLASVNKFSKIQVINLILFAIVSCFLCIALGALIALNELI</sequence>
<keyword evidence="6" id="KW-0479">Metal-binding</keyword>
<comment type="cofactor">
    <cofactor evidence="1">
        <name>heme b</name>
        <dbReference type="ChEBI" id="CHEBI:60344"/>
    </cofactor>
</comment>
<dbReference type="PANTHER" id="PTHR15422:SF24">
    <property type="entry name" value="DOMON RELATED DOMAIN-CONTAINING PROTEIN"/>
    <property type="match status" value="1"/>
</dbReference>
<evidence type="ECO:0000313" key="14">
    <source>
        <dbReference type="Proteomes" id="UP000887565"/>
    </source>
</evidence>
<keyword evidence="10 12" id="KW-0472">Membrane</keyword>
<dbReference type="SMART" id="SM00665">
    <property type="entry name" value="B561"/>
    <property type="match status" value="1"/>
</dbReference>
<dbReference type="EC" id="7.2.1.3" evidence="11"/>
<evidence type="ECO:0000256" key="4">
    <source>
        <dbReference type="ARBA" id="ARBA00022617"/>
    </source>
</evidence>
<feature type="transmembrane region" description="Helical" evidence="12">
    <location>
        <begin position="160"/>
        <end position="183"/>
    </location>
</feature>
<dbReference type="Proteomes" id="UP000887565">
    <property type="component" value="Unplaced"/>
</dbReference>
<comment type="subcellular location">
    <subcellularLocation>
        <location evidence="2">Membrane</location>
        <topology evidence="2">Multi-pass membrane protein</topology>
    </subcellularLocation>
</comment>
<proteinExistence type="predicted"/>
<dbReference type="GO" id="GO:0046872">
    <property type="term" value="F:metal ion binding"/>
    <property type="evidence" value="ECO:0007669"/>
    <property type="project" value="UniProtKB-KW"/>
</dbReference>
<dbReference type="CDD" id="cd08760">
    <property type="entry name" value="Cyt_b561_FRRS1_like"/>
    <property type="match status" value="1"/>
</dbReference>
<dbReference type="InterPro" id="IPR006593">
    <property type="entry name" value="Cyt_b561/ferric_Rdtase_TM"/>
</dbReference>
<dbReference type="Gene3D" id="1.20.120.1770">
    <property type="match status" value="1"/>
</dbReference>
<dbReference type="PANTHER" id="PTHR15422">
    <property type="entry name" value="OS05G0565100 PROTEIN"/>
    <property type="match status" value="1"/>
</dbReference>
<dbReference type="GO" id="GO:0016020">
    <property type="term" value="C:membrane"/>
    <property type="evidence" value="ECO:0007669"/>
    <property type="project" value="UniProtKB-SubCell"/>
</dbReference>
<evidence type="ECO:0000256" key="5">
    <source>
        <dbReference type="ARBA" id="ARBA00022692"/>
    </source>
</evidence>
<evidence type="ECO:0000256" key="1">
    <source>
        <dbReference type="ARBA" id="ARBA00001970"/>
    </source>
</evidence>
<feature type="transmembrane region" description="Helical" evidence="12">
    <location>
        <begin position="198"/>
        <end position="217"/>
    </location>
</feature>
<reference evidence="15" key="1">
    <citation type="submission" date="2022-11" db="UniProtKB">
        <authorList>
            <consortium name="WormBaseParasite"/>
        </authorList>
    </citation>
    <scope>IDENTIFICATION</scope>
</reference>
<evidence type="ECO:0000256" key="7">
    <source>
        <dbReference type="ARBA" id="ARBA00022982"/>
    </source>
</evidence>
<evidence type="ECO:0000256" key="6">
    <source>
        <dbReference type="ARBA" id="ARBA00022723"/>
    </source>
</evidence>
<name>A0A915HWQ3_ROMCU</name>
<evidence type="ECO:0000256" key="12">
    <source>
        <dbReference type="SAM" id="Phobius"/>
    </source>
</evidence>
<keyword evidence="14" id="KW-1185">Reference proteome</keyword>
<keyword evidence="7" id="KW-0249">Electron transport</keyword>
<dbReference type="PROSITE" id="PS50939">
    <property type="entry name" value="CYTOCHROME_B561"/>
    <property type="match status" value="1"/>
</dbReference>
<evidence type="ECO:0000256" key="8">
    <source>
        <dbReference type="ARBA" id="ARBA00022989"/>
    </source>
</evidence>
<feature type="transmembrane region" description="Helical" evidence="12">
    <location>
        <begin position="255"/>
        <end position="278"/>
    </location>
</feature>
<dbReference type="GO" id="GO:0140571">
    <property type="term" value="F:transmembrane ascorbate ferrireductase activity"/>
    <property type="evidence" value="ECO:0007669"/>
    <property type="project" value="UniProtKB-EC"/>
</dbReference>
<evidence type="ECO:0000313" key="15">
    <source>
        <dbReference type="WBParaSite" id="nRc.2.0.1.t05756-RA"/>
    </source>
</evidence>
<dbReference type="OMA" id="LACETDY"/>
<keyword evidence="5 12" id="KW-0812">Transmembrane</keyword>
<dbReference type="GO" id="GO:0140575">
    <property type="term" value="F:transmembrane monodehydroascorbate reductase activity"/>
    <property type="evidence" value="ECO:0007669"/>
    <property type="project" value="InterPro"/>
</dbReference>
<evidence type="ECO:0000259" key="13">
    <source>
        <dbReference type="PROSITE" id="PS50939"/>
    </source>
</evidence>
<keyword evidence="8 12" id="KW-1133">Transmembrane helix</keyword>
<evidence type="ECO:0000256" key="2">
    <source>
        <dbReference type="ARBA" id="ARBA00004141"/>
    </source>
</evidence>
<feature type="transmembrane region" description="Helical" evidence="12">
    <location>
        <begin position="45"/>
        <end position="65"/>
    </location>
</feature>
<feature type="transmembrane region" description="Helical" evidence="12">
    <location>
        <begin position="127"/>
        <end position="148"/>
    </location>
</feature>
<evidence type="ECO:0000256" key="9">
    <source>
        <dbReference type="ARBA" id="ARBA00023004"/>
    </source>
</evidence>
<evidence type="ECO:0000256" key="11">
    <source>
        <dbReference type="ARBA" id="ARBA00024225"/>
    </source>
</evidence>
<feature type="transmembrane region" description="Helical" evidence="12">
    <location>
        <begin position="86"/>
        <end position="107"/>
    </location>
</feature>
<keyword evidence="4" id="KW-0349">Heme</keyword>
<protein>
    <recommendedName>
        <fullName evidence="11">ascorbate ferrireductase (transmembrane)</fullName>
        <ecNumber evidence="11">7.2.1.3</ecNumber>
    </recommendedName>
</protein>